<dbReference type="STRING" id="3659.A0A0A0LIL8"/>
<reference evidence="1 2" key="2">
    <citation type="journal article" date="2009" name="PLoS ONE">
        <title>An integrated genetic and cytogenetic map of the cucumber genome.</title>
        <authorList>
            <person name="Ren Y."/>
            <person name="Zhang Z."/>
            <person name="Liu J."/>
            <person name="Staub J.E."/>
            <person name="Han Y."/>
            <person name="Cheng Z."/>
            <person name="Li X."/>
            <person name="Lu J."/>
            <person name="Miao H."/>
            <person name="Kang H."/>
            <person name="Xie B."/>
            <person name="Gu X."/>
            <person name="Wang X."/>
            <person name="Du Y."/>
            <person name="Jin W."/>
            <person name="Huang S."/>
        </authorList>
    </citation>
    <scope>NUCLEOTIDE SEQUENCE [LARGE SCALE GENOMIC DNA]</scope>
    <source>
        <strain evidence="2">cv. 9930</strain>
    </source>
</reference>
<sequence>MELPGVVVDSARSWFQKFQNRVKGTVCDNEVQDVPSIAMKQKVEVAQQYIENHYKSPMKSLQDRKERCWVLERRLADADVYEENQINVG</sequence>
<dbReference type="AlphaFoldDB" id="A0A0A0LIL8"/>
<evidence type="ECO:0000313" key="1">
    <source>
        <dbReference type="EMBL" id="KGN61765.1"/>
    </source>
</evidence>
<dbReference type="Proteomes" id="UP000029981">
    <property type="component" value="Chromosome 2"/>
</dbReference>
<evidence type="ECO:0000313" key="2">
    <source>
        <dbReference type="Proteomes" id="UP000029981"/>
    </source>
</evidence>
<reference evidence="1 2" key="3">
    <citation type="journal article" date="2010" name="BMC Genomics">
        <title>Transcriptome sequencing and comparative analysis of cucumber flowers with different sex types.</title>
        <authorList>
            <person name="Guo S."/>
            <person name="Zheng Y."/>
            <person name="Joung J.G."/>
            <person name="Liu S."/>
            <person name="Zhang Z."/>
            <person name="Crasta O.R."/>
            <person name="Sobral B.W."/>
            <person name="Xu Y."/>
            <person name="Huang S."/>
            <person name="Fei Z."/>
        </authorList>
    </citation>
    <scope>NUCLEOTIDE SEQUENCE [LARGE SCALE GENOMIC DNA]</scope>
    <source>
        <strain evidence="2">cv. 9930</strain>
    </source>
</reference>
<gene>
    <name evidence="1" type="ORF">Csa_2G238810</name>
</gene>
<dbReference type="EMBL" id="CM002923">
    <property type="protein sequence ID" value="KGN61765.1"/>
    <property type="molecule type" value="Genomic_DNA"/>
</dbReference>
<reference evidence="1 2" key="1">
    <citation type="journal article" date="2009" name="Nat. Genet.">
        <title>The genome of the cucumber, Cucumis sativus L.</title>
        <authorList>
            <person name="Huang S."/>
            <person name="Li R."/>
            <person name="Zhang Z."/>
            <person name="Li L."/>
            <person name="Gu X."/>
            <person name="Fan W."/>
            <person name="Lucas W.J."/>
            <person name="Wang X."/>
            <person name="Xie B."/>
            <person name="Ni P."/>
            <person name="Ren Y."/>
            <person name="Zhu H."/>
            <person name="Li J."/>
            <person name="Lin K."/>
            <person name="Jin W."/>
            <person name="Fei Z."/>
            <person name="Li G."/>
            <person name="Staub J."/>
            <person name="Kilian A."/>
            <person name="van der Vossen E.A."/>
            <person name="Wu Y."/>
            <person name="Guo J."/>
            <person name="He J."/>
            <person name="Jia Z."/>
            <person name="Ren Y."/>
            <person name="Tian G."/>
            <person name="Lu Y."/>
            <person name="Ruan J."/>
            <person name="Qian W."/>
            <person name="Wang M."/>
            <person name="Huang Q."/>
            <person name="Li B."/>
            <person name="Xuan Z."/>
            <person name="Cao J."/>
            <person name="Asan"/>
            <person name="Wu Z."/>
            <person name="Zhang J."/>
            <person name="Cai Q."/>
            <person name="Bai Y."/>
            <person name="Zhao B."/>
            <person name="Han Y."/>
            <person name="Li Y."/>
            <person name="Li X."/>
            <person name="Wang S."/>
            <person name="Shi Q."/>
            <person name="Liu S."/>
            <person name="Cho W.K."/>
            <person name="Kim J.Y."/>
            <person name="Xu Y."/>
            <person name="Heller-Uszynska K."/>
            <person name="Miao H."/>
            <person name="Cheng Z."/>
            <person name="Zhang S."/>
            <person name="Wu J."/>
            <person name="Yang Y."/>
            <person name="Kang H."/>
            <person name="Li M."/>
            <person name="Liang H."/>
            <person name="Ren X."/>
            <person name="Shi Z."/>
            <person name="Wen M."/>
            <person name="Jian M."/>
            <person name="Yang H."/>
            <person name="Zhang G."/>
            <person name="Yang Z."/>
            <person name="Chen R."/>
            <person name="Liu S."/>
            <person name="Li J."/>
            <person name="Ma L."/>
            <person name="Liu H."/>
            <person name="Zhou Y."/>
            <person name="Zhao J."/>
            <person name="Fang X."/>
            <person name="Li G."/>
            <person name="Fang L."/>
            <person name="Li Y."/>
            <person name="Liu D."/>
            <person name="Zheng H."/>
            <person name="Zhang Y."/>
            <person name="Qin N."/>
            <person name="Li Z."/>
            <person name="Yang G."/>
            <person name="Yang S."/>
            <person name="Bolund L."/>
            <person name="Kristiansen K."/>
            <person name="Zheng H."/>
            <person name="Li S."/>
            <person name="Zhang X."/>
            <person name="Yang H."/>
            <person name="Wang J."/>
            <person name="Sun R."/>
            <person name="Zhang B."/>
            <person name="Jiang S."/>
            <person name="Wang J."/>
            <person name="Du Y."/>
            <person name="Li S."/>
        </authorList>
    </citation>
    <scope>NUCLEOTIDE SEQUENCE [LARGE SCALE GENOMIC DNA]</scope>
    <source>
        <strain evidence="2">cv. 9930</strain>
    </source>
</reference>
<accession>A0A0A0LIL8</accession>
<reference evidence="1 2" key="4">
    <citation type="journal article" date="2011" name="BMC Genomics">
        <title>RNA-Seq improves annotation of protein-coding genes in the cucumber genome.</title>
        <authorList>
            <person name="Li Z."/>
            <person name="Zhang Z."/>
            <person name="Yan P."/>
            <person name="Huang S."/>
            <person name="Fei Z."/>
            <person name="Lin K."/>
        </authorList>
    </citation>
    <scope>NUCLEOTIDE SEQUENCE [LARGE SCALE GENOMIC DNA]</scope>
    <source>
        <strain evidence="2">cv. 9930</strain>
    </source>
</reference>
<protein>
    <submittedName>
        <fullName evidence="1">Uncharacterized protein</fullName>
    </submittedName>
</protein>
<proteinExistence type="predicted"/>
<dbReference type="Gramene" id="KGN61765">
    <property type="protein sequence ID" value="KGN61765"/>
    <property type="gene ID" value="Csa_2G238810"/>
</dbReference>
<name>A0A0A0LIL8_CUCSA</name>
<keyword evidence="2" id="KW-1185">Reference proteome</keyword>
<organism evidence="1 2">
    <name type="scientific">Cucumis sativus</name>
    <name type="common">Cucumber</name>
    <dbReference type="NCBI Taxonomy" id="3659"/>
    <lineage>
        <taxon>Eukaryota</taxon>
        <taxon>Viridiplantae</taxon>
        <taxon>Streptophyta</taxon>
        <taxon>Embryophyta</taxon>
        <taxon>Tracheophyta</taxon>
        <taxon>Spermatophyta</taxon>
        <taxon>Magnoliopsida</taxon>
        <taxon>eudicotyledons</taxon>
        <taxon>Gunneridae</taxon>
        <taxon>Pentapetalae</taxon>
        <taxon>rosids</taxon>
        <taxon>fabids</taxon>
        <taxon>Cucurbitales</taxon>
        <taxon>Cucurbitaceae</taxon>
        <taxon>Benincaseae</taxon>
        <taxon>Cucumis</taxon>
    </lineage>
</organism>